<evidence type="ECO:0000259" key="9">
    <source>
        <dbReference type="PROSITE" id="PS51379"/>
    </source>
</evidence>
<dbReference type="KEGG" id="dwd:DSCW_66250"/>
<evidence type="ECO:0000256" key="1">
    <source>
        <dbReference type="ARBA" id="ARBA00022448"/>
    </source>
</evidence>
<evidence type="ECO:0000256" key="8">
    <source>
        <dbReference type="SAM" id="MobiDB-lite"/>
    </source>
</evidence>
<dbReference type="GO" id="GO:0051539">
    <property type="term" value="F:4 iron, 4 sulfur cluster binding"/>
    <property type="evidence" value="ECO:0007669"/>
    <property type="project" value="UniProtKB-KW"/>
</dbReference>
<feature type="domain" description="4Fe-4S ferredoxin-type" evidence="9">
    <location>
        <begin position="153"/>
        <end position="182"/>
    </location>
</feature>
<dbReference type="PROSITE" id="PS51379">
    <property type="entry name" value="4FE4S_FER_2"/>
    <property type="match status" value="2"/>
</dbReference>
<keyword evidence="1" id="KW-0813">Transport</keyword>
<dbReference type="Proteomes" id="UP000427769">
    <property type="component" value="Chromosome"/>
</dbReference>
<dbReference type="GO" id="GO:0016491">
    <property type="term" value="F:oxidoreductase activity"/>
    <property type="evidence" value="ECO:0007669"/>
    <property type="project" value="UniProtKB-KW"/>
</dbReference>
<sequence length="234" mass="25934">MCSGRVDLAHILRAFANGVDGVFVGGCRLGECNYITHGNYHALNLVLLAKKILARIGLDPERLRVAFMSAGEGNRFVEVVDDFTRTIKDIGPLGQSEGLDNNSVDTALVEVSRLVPYIKIEKHTKLTARLENESEYADHFTDEEIEQLFDEVVSYYIDPEKCQACMICQRRCPVDAIDGGKNRIHVIDQERCIKCGTCLDACPSRFGAVDKIVGTPVPPPPTEAQRNLKRKAKA</sequence>
<dbReference type="AlphaFoldDB" id="A0A5K7ZDI6"/>
<evidence type="ECO:0000256" key="3">
    <source>
        <dbReference type="ARBA" id="ARBA00022723"/>
    </source>
</evidence>
<evidence type="ECO:0000256" key="2">
    <source>
        <dbReference type="ARBA" id="ARBA00022485"/>
    </source>
</evidence>
<reference evidence="10 11" key="1">
    <citation type="submission" date="2019-11" db="EMBL/GenBank/DDBJ databases">
        <title>Comparative genomics of hydrocarbon-degrading Desulfosarcina strains.</title>
        <authorList>
            <person name="Watanabe M."/>
            <person name="Kojima H."/>
            <person name="Fukui M."/>
        </authorList>
    </citation>
    <scope>NUCLEOTIDE SEQUENCE [LARGE SCALE GENOMIC DNA]</scope>
    <source>
        <strain evidence="10 11">PP31</strain>
    </source>
</reference>
<evidence type="ECO:0000313" key="11">
    <source>
        <dbReference type="Proteomes" id="UP000427769"/>
    </source>
</evidence>
<evidence type="ECO:0000256" key="7">
    <source>
        <dbReference type="ARBA" id="ARBA00023014"/>
    </source>
</evidence>
<gene>
    <name evidence="10" type="ORF">DSCW_66250</name>
</gene>
<dbReference type="EMBL" id="AP021875">
    <property type="protein sequence ID" value="BBO79208.1"/>
    <property type="molecule type" value="Genomic_DNA"/>
</dbReference>
<keyword evidence="4" id="KW-0249">Electron transport</keyword>
<evidence type="ECO:0000256" key="5">
    <source>
        <dbReference type="ARBA" id="ARBA00023002"/>
    </source>
</evidence>
<keyword evidence="5" id="KW-0560">Oxidoreductase</keyword>
<keyword evidence="6" id="KW-0408">Iron</keyword>
<keyword evidence="7" id="KW-0411">Iron-sulfur</keyword>
<protein>
    <recommendedName>
        <fullName evidence="9">4Fe-4S ferredoxin-type domain-containing protein</fullName>
    </recommendedName>
</protein>
<evidence type="ECO:0000313" key="10">
    <source>
        <dbReference type="EMBL" id="BBO79208.1"/>
    </source>
</evidence>
<keyword evidence="2" id="KW-0004">4Fe-4S</keyword>
<feature type="region of interest" description="Disordered" evidence="8">
    <location>
        <begin position="214"/>
        <end position="234"/>
    </location>
</feature>
<dbReference type="GO" id="GO:0046872">
    <property type="term" value="F:metal ion binding"/>
    <property type="evidence" value="ECO:0007669"/>
    <property type="project" value="UniProtKB-KW"/>
</dbReference>
<dbReference type="InterPro" id="IPR017896">
    <property type="entry name" value="4Fe4S_Fe-S-bd"/>
</dbReference>
<dbReference type="InterPro" id="IPR003813">
    <property type="entry name" value="MvhD/FlpD"/>
</dbReference>
<dbReference type="InterPro" id="IPR017900">
    <property type="entry name" value="4Fe4S_Fe_S_CS"/>
</dbReference>
<organism evidence="10 11">
    <name type="scientific">Desulfosarcina widdelii</name>
    <dbReference type="NCBI Taxonomy" id="947919"/>
    <lineage>
        <taxon>Bacteria</taxon>
        <taxon>Pseudomonadati</taxon>
        <taxon>Thermodesulfobacteriota</taxon>
        <taxon>Desulfobacteria</taxon>
        <taxon>Desulfobacterales</taxon>
        <taxon>Desulfosarcinaceae</taxon>
        <taxon>Desulfosarcina</taxon>
    </lineage>
</organism>
<evidence type="ECO:0000256" key="4">
    <source>
        <dbReference type="ARBA" id="ARBA00022982"/>
    </source>
</evidence>
<accession>A0A5K7ZDI6</accession>
<dbReference type="FunFam" id="3.30.70.20:FF:000090">
    <property type="match status" value="1"/>
</dbReference>
<dbReference type="PANTHER" id="PTHR42859:SF10">
    <property type="entry name" value="DIMETHYLSULFOXIDE REDUCTASE CHAIN B"/>
    <property type="match status" value="1"/>
</dbReference>
<dbReference type="Pfam" id="PF02662">
    <property type="entry name" value="FlpD"/>
    <property type="match status" value="1"/>
</dbReference>
<name>A0A5K7ZDI6_9BACT</name>
<feature type="domain" description="4Fe-4S ferredoxin-type" evidence="9">
    <location>
        <begin position="183"/>
        <end position="215"/>
    </location>
</feature>
<dbReference type="Pfam" id="PF13237">
    <property type="entry name" value="Fer4_10"/>
    <property type="match status" value="1"/>
</dbReference>
<keyword evidence="11" id="KW-1185">Reference proteome</keyword>
<proteinExistence type="predicted"/>
<evidence type="ECO:0000256" key="6">
    <source>
        <dbReference type="ARBA" id="ARBA00023004"/>
    </source>
</evidence>
<keyword evidence="3" id="KW-0479">Metal-binding</keyword>
<dbReference type="SUPFAM" id="SSF54862">
    <property type="entry name" value="4Fe-4S ferredoxins"/>
    <property type="match status" value="1"/>
</dbReference>
<dbReference type="Gene3D" id="3.30.70.20">
    <property type="match status" value="2"/>
</dbReference>
<dbReference type="PROSITE" id="PS00198">
    <property type="entry name" value="4FE4S_FER_1"/>
    <property type="match status" value="1"/>
</dbReference>
<dbReference type="InterPro" id="IPR050294">
    <property type="entry name" value="RnfB_subfamily"/>
</dbReference>
<dbReference type="PANTHER" id="PTHR42859">
    <property type="entry name" value="OXIDOREDUCTASE"/>
    <property type="match status" value="1"/>
</dbReference>